<reference evidence="3" key="1">
    <citation type="submission" date="2014-01" db="EMBL/GenBank/DDBJ databases">
        <title>The Genome Sequence of Anopheles melas CM1001059_A (V2).</title>
        <authorList>
            <consortium name="The Broad Institute Genomics Platform"/>
            <person name="Neafsey D.E."/>
            <person name="Besansky N."/>
            <person name="Howell P."/>
            <person name="Walton C."/>
            <person name="Young S.K."/>
            <person name="Zeng Q."/>
            <person name="Gargeya S."/>
            <person name="Fitzgerald M."/>
            <person name="Haas B."/>
            <person name="Abouelleil A."/>
            <person name="Allen A.W."/>
            <person name="Alvarado L."/>
            <person name="Arachchi H.M."/>
            <person name="Berlin A.M."/>
            <person name="Chapman S.B."/>
            <person name="Gainer-Dewar J."/>
            <person name="Goldberg J."/>
            <person name="Griggs A."/>
            <person name="Gujja S."/>
            <person name="Hansen M."/>
            <person name="Howarth C."/>
            <person name="Imamovic A."/>
            <person name="Ireland A."/>
            <person name="Larimer J."/>
            <person name="McCowan C."/>
            <person name="Murphy C."/>
            <person name="Pearson M."/>
            <person name="Poon T.W."/>
            <person name="Priest M."/>
            <person name="Roberts A."/>
            <person name="Saif S."/>
            <person name="Shea T."/>
            <person name="Sisk P."/>
            <person name="Sykes S."/>
            <person name="Wortman J."/>
            <person name="Nusbaum C."/>
            <person name="Birren B."/>
        </authorList>
    </citation>
    <scope>NUCLEOTIDE SEQUENCE [LARGE SCALE GENOMIC DNA]</scope>
    <source>
        <strain evidence="3">CM1001059</strain>
    </source>
</reference>
<dbReference type="AlphaFoldDB" id="A0A182TQL0"/>
<feature type="chain" id="PRO_5008873801" description="Secreted protein" evidence="1">
    <location>
        <begin position="25"/>
        <end position="241"/>
    </location>
</feature>
<accession>A0A182TQL0</accession>
<protein>
    <recommendedName>
        <fullName evidence="4">Secreted protein</fullName>
    </recommendedName>
</protein>
<feature type="signal peptide" evidence="1">
    <location>
        <begin position="1"/>
        <end position="24"/>
    </location>
</feature>
<dbReference type="Proteomes" id="UP000075902">
    <property type="component" value="Unassembled WGS sequence"/>
</dbReference>
<name>A0A182TQL0_9DIPT</name>
<reference evidence="2" key="2">
    <citation type="submission" date="2020-05" db="UniProtKB">
        <authorList>
            <consortium name="EnsemblMetazoa"/>
        </authorList>
    </citation>
    <scope>IDENTIFICATION</scope>
    <source>
        <strain evidence="2">CM1001059</strain>
    </source>
</reference>
<sequence>MNRSSCRLVLCATFLLYVSVSSTATEQLSAIVQYQEWFSEYASILEETMQIKRQGNSNATLYFNKELVKLLANATIELRLIDNSTESAILQADTIDESCRQLALEQFAAYSAKGQADLQECAAYTAGLLDYWTYERFYGIANIVHREATELTHRVGLILEQYNKITQMDNILEVLSEEYYAFNNFNNQFQNALNLELGRFNAPNHPLRTSLFDCLDMTVTFHQLYMDYVLSYVESACNTQY</sequence>
<organism evidence="2 3">
    <name type="scientific">Anopheles melas</name>
    <dbReference type="NCBI Taxonomy" id="34690"/>
    <lineage>
        <taxon>Eukaryota</taxon>
        <taxon>Metazoa</taxon>
        <taxon>Ecdysozoa</taxon>
        <taxon>Arthropoda</taxon>
        <taxon>Hexapoda</taxon>
        <taxon>Insecta</taxon>
        <taxon>Pterygota</taxon>
        <taxon>Neoptera</taxon>
        <taxon>Endopterygota</taxon>
        <taxon>Diptera</taxon>
        <taxon>Nematocera</taxon>
        <taxon>Culicoidea</taxon>
        <taxon>Culicidae</taxon>
        <taxon>Anophelinae</taxon>
        <taxon>Anopheles</taxon>
    </lineage>
</organism>
<dbReference type="VEuPathDB" id="VectorBase:AMEC006576"/>
<evidence type="ECO:0000256" key="1">
    <source>
        <dbReference type="SAM" id="SignalP"/>
    </source>
</evidence>
<evidence type="ECO:0008006" key="4">
    <source>
        <dbReference type="Google" id="ProtNLM"/>
    </source>
</evidence>
<evidence type="ECO:0000313" key="2">
    <source>
        <dbReference type="EnsemblMetazoa" id="AMEC006576-PA"/>
    </source>
</evidence>
<keyword evidence="1" id="KW-0732">Signal</keyword>
<dbReference type="EnsemblMetazoa" id="AMEC006576-RA">
    <property type="protein sequence ID" value="AMEC006576-PA"/>
    <property type="gene ID" value="AMEC006576"/>
</dbReference>
<proteinExistence type="predicted"/>
<evidence type="ECO:0000313" key="3">
    <source>
        <dbReference type="Proteomes" id="UP000075902"/>
    </source>
</evidence>
<keyword evidence="3" id="KW-1185">Reference proteome</keyword>